<dbReference type="InterPro" id="IPR007355">
    <property type="entry name" value="DUF424"/>
</dbReference>
<proteinExistence type="predicted"/>
<name>A0A7C4NP62_STAMA</name>
<protein>
    <submittedName>
        <fullName evidence="1">DUF424 family protein</fullName>
    </submittedName>
</protein>
<reference evidence="1" key="1">
    <citation type="journal article" date="2020" name="mSystems">
        <title>Genome- and Community-Level Interaction Insights into Carbon Utilization and Element Cycling Functions of Hydrothermarchaeota in Hydrothermal Sediment.</title>
        <authorList>
            <person name="Zhou Z."/>
            <person name="Liu Y."/>
            <person name="Xu W."/>
            <person name="Pan J."/>
            <person name="Luo Z.H."/>
            <person name="Li M."/>
        </authorList>
    </citation>
    <scope>NUCLEOTIDE SEQUENCE [LARGE SCALE GENOMIC DNA]</scope>
    <source>
        <strain evidence="1">SpSt-648</strain>
    </source>
</reference>
<dbReference type="EMBL" id="DTBP01000011">
    <property type="protein sequence ID" value="HGQ73689.1"/>
    <property type="molecule type" value="Genomic_DNA"/>
</dbReference>
<dbReference type="Pfam" id="PF04242">
    <property type="entry name" value="DUF424"/>
    <property type="match status" value="1"/>
</dbReference>
<gene>
    <name evidence="1" type="ORF">ENU20_01230</name>
</gene>
<accession>A0A7C4NP62</accession>
<comment type="caution">
    <text evidence="1">The sequence shown here is derived from an EMBL/GenBank/DDBJ whole genome shotgun (WGS) entry which is preliminary data.</text>
</comment>
<dbReference type="Gene3D" id="3.30.1860.10">
    <property type="entry name" value="uncharacterized conserved protein from methanopyrus kandleri domain like"/>
    <property type="match status" value="1"/>
</dbReference>
<evidence type="ECO:0000313" key="1">
    <source>
        <dbReference type="EMBL" id="HGQ73689.1"/>
    </source>
</evidence>
<sequence length="100" mass="11146">MKVFVKLHKSGDLSILAVCDENLLGKRLIDDKGFAIYVDPRFYGGELVTMDEAFSMMSEANCINMVGNEVVREAIKRGLVREESVIEVCGVLHAQIIEVK</sequence>
<dbReference type="AlphaFoldDB" id="A0A7C4NP62"/>
<organism evidence="1">
    <name type="scientific">Staphylothermus marinus</name>
    <dbReference type="NCBI Taxonomy" id="2280"/>
    <lineage>
        <taxon>Archaea</taxon>
        <taxon>Thermoproteota</taxon>
        <taxon>Thermoprotei</taxon>
        <taxon>Desulfurococcales</taxon>
        <taxon>Desulfurococcaceae</taxon>
        <taxon>Staphylothermus</taxon>
    </lineage>
</organism>